<evidence type="ECO:0000256" key="4">
    <source>
        <dbReference type="ARBA" id="ARBA00011690"/>
    </source>
</evidence>
<evidence type="ECO:0000256" key="6">
    <source>
        <dbReference type="ARBA" id="ARBA00023002"/>
    </source>
</evidence>
<dbReference type="GO" id="GO:0004375">
    <property type="term" value="F:glycine dehydrogenase (decarboxylating) activity"/>
    <property type="evidence" value="ECO:0007669"/>
    <property type="project" value="UniProtKB-EC"/>
</dbReference>
<evidence type="ECO:0000256" key="2">
    <source>
        <dbReference type="ARBA" id="ARBA00003788"/>
    </source>
</evidence>
<feature type="domain" description="Glycine dehydrogenase C-terminal" evidence="11">
    <location>
        <begin position="771"/>
        <end position="892"/>
    </location>
</feature>
<dbReference type="GO" id="GO:0016594">
    <property type="term" value="F:glycine binding"/>
    <property type="evidence" value="ECO:0007669"/>
    <property type="project" value="TreeGrafter"/>
</dbReference>
<comment type="subunit">
    <text evidence="4 8">The glycine cleavage system is composed of four proteins: P, T, L and H.</text>
</comment>
<dbReference type="AlphaFoldDB" id="A0A7W2LQY9"/>
<proteinExistence type="inferred from homology"/>
<feature type="modified residue" description="N6-(pyridoxal phosphate)lysine" evidence="8 9">
    <location>
        <position position="703"/>
    </location>
</feature>
<dbReference type="FunFam" id="3.40.640.10:FF:000005">
    <property type="entry name" value="Glycine dehydrogenase (decarboxylating), mitochondrial"/>
    <property type="match status" value="1"/>
</dbReference>
<dbReference type="Pfam" id="PF02347">
    <property type="entry name" value="GDC-P"/>
    <property type="match status" value="2"/>
</dbReference>
<comment type="catalytic activity">
    <reaction evidence="7 8">
        <text>N(6)-[(R)-lipoyl]-L-lysyl-[glycine-cleavage complex H protein] + glycine + H(+) = N(6)-[(R)-S(8)-aminomethyldihydrolipoyl]-L-lysyl-[glycine-cleavage complex H protein] + CO2</text>
        <dbReference type="Rhea" id="RHEA:24304"/>
        <dbReference type="Rhea" id="RHEA-COMP:10494"/>
        <dbReference type="Rhea" id="RHEA-COMP:10495"/>
        <dbReference type="ChEBI" id="CHEBI:15378"/>
        <dbReference type="ChEBI" id="CHEBI:16526"/>
        <dbReference type="ChEBI" id="CHEBI:57305"/>
        <dbReference type="ChEBI" id="CHEBI:83099"/>
        <dbReference type="ChEBI" id="CHEBI:83143"/>
        <dbReference type="EC" id="1.4.4.2"/>
    </reaction>
</comment>
<name>A0A7W2LQY9_9PSED</name>
<protein>
    <recommendedName>
        <fullName evidence="8">Glycine dehydrogenase (decarboxylating)</fullName>
        <ecNumber evidence="8">1.4.4.2</ecNumber>
    </recommendedName>
    <alternativeName>
        <fullName evidence="8">Glycine cleavage system P-protein</fullName>
    </alternativeName>
    <alternativeName>
        <fullName evidence="8">Glycine decarboxylase</fullName>
    </alternativeName>
    <alternativeName>
        <fullName evidence="8">Glycine dehydrogenase (aminomethyl-transferring)</fullName>
    </alternativeName>
</protein>
<evidence type="ECO:0000313" key="12">
    <source>
        <dbReference type="EMBL" id="MBA6145428.1"/>
    </source>
</evidence>
<dbReference type="PANTHER" id="PTHR11773:SF1">
    <property type="entry name" value="GLYCINE DEHYDROGENASE (DECARBOXYLATING), MITOCHONDRIAL"/>
    <property type="match status" value="1"/>
</dbReference>
<evidence type="ECO:0000256" key="5">
    <source>
        <dbReference type="ARBA" id="ARBA00022898"/>
    </source>
</evidence>
<dbReference type="GO" id="GO:0019464">
    <property type="term" value="P:glycine decarboxylation via glycine cleavage system"/>
    <property type="evidence" value="ECO:0007669"/>
    <property type="project" value="UniProtKB-UniRule"/>
</dbReference>
<sequence length="951" mass="102079">MTINLSTANEFIARHIGPRTADEQAMLAALGFESLDAMTAAVIPDSIKGTSVLGAHDGQSEADALAALKAIAGKNQLFKSFIGQGYYNTHTPAPILRNLLENPAWYTAYTPYQPEISQGRLEALLNFQTLISDLTGLPIANASLLDEATAAAEAMTFCKRLSKNKTSHSFFASVHCHPQTLDVLRTRAEPLGIDVVVGDERELGDASAFFGALLQYPASNGEVFDYREVVQRFHAANALVAVAADLLALTLLTPPGEFDADVAIGSAQRFGVPLGFGGPHAAYFATRDAFKRDMPGRLVGVSIDRFGKTALRLAMQTREQHIRREKATSNICTAQVLLANIASMYAVYHGPAGLKRIAERTHALTAVLAAGLNRLGLQVVGATAFDTLTLATGTATASLLEQARAQGINLRQVDAAHLGLSLDETSTQADVQALWQLFAGNQPLPDFAALAASTGWLLPAALLRQSAILEHPVFNRYHSETELMRYLRRLADKDLALDRSMIPLGSCTMKLNAASEMIPVTWAEFGNLHPFAPAEQSQGYLQMTTELEAMLCAATGYDAVSLQPNAGSQGEYAGLLAIRAYHRSRGESHRDICLIPSSAHGTNPATANMAGMRVVVTACDARGNVDVEDLRAKAIEHRERLAAIMITYPSTHGVFEEAIGEICAIIHDNGGQVYIDGANMNAMVGLCAPGKFGGDVSHLNLHKTFCIPHGGGGPGVGPIGVKSHLAPFLPGHAQLQNTQGAVCAAPFGSASILPITWMYIRMMGGAGLKRASQMAILNANYIARRLEEHYPVLYSGGNGLVAHECILDLRPLKDTSGISVDDVAKRLIDFGFHAPTMSFPVAGTLMIEPTESESKEELDRFCNAMIQIRAEIRAVEDGSLDKDDNPLKNAPHTAAELVGEWAHGYSREQAVYPLPGLVEGKYWPPVGRVDNVFGDRNLVCACPSIESYQDA</sequence>
<keyword evidence="5 8" id="KW-0663">Pyridoxal phosphate</keyword>
<dbReference type="InterPro" id="IPR015422">
    <property type="entry name" value="PyrdxlP-dep_Trfase_small"/>
</dbReference>
<feature type="domain" description="Glycine cleavage system P-protein N-terminal" evidence="10">
    <location>
        <begin position="14"/>
        <end position="438"/>
    </location>
</feature>
<evidence type="ECO:0000256" key="7">
    <source>
        <dbReference type="ARBA" id="ARBA00049026"/>
    </source>
</evidence>
<evidence type="ECO:0000259" key="11">
    <source>
        <dbReference type="Pfam" id="PF21478"/>
    </source>
</evidence>
<dbReference type="NCBIfam" id="NF003346">
    <property type="entry name" value="PRK04366.1"/>
    <property type="match status" value="1"/>
</dbReference>
<dbReference type="InterPro" id="IPR003437">
    <property type="entry name" value="GcvP"/>
</dbReference>
<dbReference type="NCBIfam" id="TIGR00461">
    <property type="entry name" value="gcvP"/>
    <property type="match status" value="1"/>
</dbReference>
<evidence type="ECO:0000256" key="1">
    <source>
        <dbReference type="ARBA" id="ARBA00001933"/>
    </source>
</evidence>
<comment type="similarity">
    <text evidence="3 8">Belongs to the GcvP family.</text>
</comment>
<evidence type="ECO:0000313" key="13">
    <source>
        <dbReference type="Proteomes" id="UP000590738"/>
    </source>
</evidence>
<comment type="function">
    <text evidence="2 8">The glycine cleavage system catalyzes the degradation of glycine. The P protein binds the alpha-amino group of glycine through its pyridoxal phosphate cofactor; CO(2) is released and the remaining methylamine moiety is then transferred to the lipoamide cofactor of the H protein.</text>
</comment>
<gene>
    <name evidence="8 12" type="primary">gcvP</name>
    <name evidence="12" type="ORF">H4B97_23655</name>
</gene>
<dbReference type="Gene3D" id="3.40.640.10">
    <property type="entry name" value="Type I PLP-dependent aspartate aminotransferase-like (Major domain)"/>
    <property type="match status" value="2"/>
</dbReference>
<dbReference type="FunFam" id="3.40.640.10:FF:000007">
    <property type="entry name" value="glycine dehydrogenase (Decarboxylating), mitochondrial"/>
    <property type="match status" value="1"/>
</dbReference>
<reference evidence="12 13" key="1">
    <citation type="submission" date="2020-07" db="EMBL/GenBank/DDBJ databases">
        <title>Diversity of carbapenemase encoding genes among Pseudomonas putida group clinical isolates in a tertiary Brazilian hospital.</title>
        <authorList>
            <person name="Alberto-Lei F."/>
            <person name="Nodari C.S."/>
            <person name="Streling A.P."/>
            <person name="Paulino J.T."/>
            <person name="Bessa-Neto F.O."/>
            <person name="Cayo R."/>
            <person name="Gales A.C."/>
        </authorList>
    </citation>
    <scope>NUCLEOTIDE SEQUENCE [LARGE SCALE GENOMIC DNA]</scope>
    <source>
        <strain evidence="12 13">12273</strain>
    </source>
</reference>
<evidence type="ECO:0000256" key="8">
    <source>
        <dbReference type="HAMAP-Rule" id="MF_00711"/>
    </source>
</evidence>
<dbReference type="GO" id="GO:0030170">
    <property type="term" value="F:pyridoxal phosphate binding"/>
    <property type="evidence" value="ECO:0007669"/>
    <property type="project" value="TreeGrafter"/>
</dbReference>
<keyword evidence="6 8" id="KW-0560">Oxidoreductase</keyword>
<organism evidence="12 13">
    <name type="scientific">Pseudomonas juntendi</name>
    <dbReference type="NCBI Taxonomy" id="2666183"/>
    <lineage>
        <taxon>Bacteria</taxon>
        <taxon>Pseudomonadati</taxon>
        <taxon>Pseudomonadota</taxon>
        <taxon>Gammaproteobacteria</taxon>
        <taxon>Pseudomonadales</taxon>
        <taxon>Pseudomonadaceae</taxon>
        <taxon>Pseudomonas</taxon>
    </lineage>
</organism>
<dbReference type="EMBL" id="JACGCZ010000063">
    <property type="protein sequence ID" value="MBA6145428.1"/>
    <property type="molecule type" value="Genomic_DNA"/>
</dbReference>
<dbReference type="Proteomes" id="UP000590738">
    <property type="component" value="Unassembled WGS sequence"/>
</dbReference>
<dbReference type="PANTHER" id="PTHR11773">
    <property type="entry name" value="GLYCINE DEHYDROGENASE, DECARBOXYLATING"/>
    <property type="match status" value="1"/>
</dbReference>
<comment type="caution">
    <text evidence="12">The sequence shown here is derived from an EMBL/GenBank/DDBJ whole genome shotgun (WGS) entry which is preliminary data.</text>
</comment>
<dbReference type="InterPro" id="IPR015421">
    <property type="entry name" value="PyrdxlP-dep_Trfase_major"/>
</dbReference>
<evidence type="ECO:0000259" key="10">
    <source>
        <dbReference type="Pfam" id="PF02347"/>
    </source>
</evidence>
<dbReference type="EC" id="1.4.4.2" evidence="8"/>
<feature type="domain" description="Glycine cleavage system P-protein N-terminal" evidence="10">
    <location>
        <begin position="468"/>
        <end position="731"/>
    </location>
</feature>
<comment type="cofactor">
    <cofactor evidence="1 8 9">
        <name>pyridoxal 5'-phosphate</name>
        <dbReference type="ChEBI" id="CHEBI:597326"/>
    </cofactor>
</comment>
<dbReference type="InterPro" id="IPR015424">
    <property type="entry name" value="PyrdxlP-dep_Trfase"/>
</dbReference>
<evidence type="ECO:0000256" key="9">
    <source>
        <dbReference type="PIRSR" id="PIRSR603437-50"/>
    </source>
</evidence>
<dbReference type="HAMAP" id="MF_00711">
    <property type="entry name" value="GcvP"/>
    <property type="match status" value="1"/>
</dbReference>
<dbReference type="SUPFAM" id="SSF53383">
    <property type="entry name" value="PLP-dependent transferases"/>
    <property type="match status" value="2"/>
</dbReference>
<accession>A0A7W2LQY9</accession>
<dbReference type="CDD" id="cd00613">
    <property type="entry name" value="GDC-P"/>
    <property type="match status" value="1"/>
</dbReference>
<evidence type="ECO:0000256" key="3">
    <source>
        <dbReference type="ARBA" id="ARBA00010756"/>
    </source>
</evidence>
<dbReference type="GO" id="GO:0005829">
    <property type="term" value="C:cytosol"/>
    <property type="evidence" value="ECO:0007669"/>
    <property type="project" value="TreeGrafter"/>
</dbReference>
<dbReference type="GO" id="GO:0005960">
    <property type="term" value="C:glycine cleavage complex"/>
    <property type="evidence" value="ECO:0007669"/>
    <property type="project" value="TreeGrafter"/>
</dbReference>
<dbReference type="FunFam" id="3.90.1150.10:FF:000007">
    <property type="entry name" value="Glycine dehydrogenase (decarboxylating), mitochondrial"/>
    <property type="match status" value="1"/>
</dbReference>
<dbReference type="Pfam" id="PF21478">
    <property type="entry name" value="GcvP2_C"/>
    <property type="match status" value="1"/>
</dbReference>
<dbReference type="Gene3D" id="3.90.1150.10">
    <property type="entry name" value="Aspartate Aminotransferase, domain 1"/>
    <property type="match status" value="2"/>
</dbReference>
<dbReference type="RefSeq" id="WP_125920454.1">
    <property type="nucleotide sequence ID" value="NZ_BQHP01000024.1"/>
</dbReference>
<dbReference type="InterPro" id="IPR020581">
    <property type="entry name" value="GDC_P"/>
</dbReference>
<dbReference type="InterPro" id="IPR049316">
    <property type="entry name" value="GDC-P_C"/>
</dbReference>
<dbReference type="InterPro" id="IPR049315">
    <property type="entry name" value="GDC-P_N"/>
</dbReference>